<dbReference type="Pfam" id="PF00646">
    <property type="entry name" value="F-box"/>
    <property type="match status" value="1"/>
</dbReference>
<proteinExistence type="predicted"/>
<dbReference type="Gene3D" id="3.80.10.10">
    <property type="entry name" value="Ribonuclease Inhibitor"/>
    <property type="match status" value="1"/>
</dbReference>
<dbReference type="SUPFAM" id="SSF81383">
    <property type="entry name" value="F-box domain"/>
    <property type="match status" value="1"/>
</dbReference>
<gene>
    <name evidence="2" type="ORF">L1049_024329</name>
</gene>
<feature type="domain" description="F-box" evidence="1">
    <location>
        <begin position="13"/>
        <end position="49"/>
    </location>
</feature>
<comment type="caution">
    <text evidence="2">The sequence shown here is derived from an EMBL/GenBank/DDBJ whole genome shotgun (WGS) entry which is preliminary data.</text>
</comment>
<dbReference type="PANTHER" id="PTHR34145">
    <property type="entry name" value="OS02G0105600 PROTEIN"/>
    <property type="match status" value="1"/>
</dbReference>
<dbReference type="InterPro" id="IPR032675">
    <property type="entry name" value="LRR_dom_sf"/>
</dbReference>
<organism evidence="2 3">
    <name type="scientific">Liquidambar formosana</name>
    <name type="common">Formosan gum</name>
    <dbReference type="NCBI Taxonomy" id="63359"/>
    <lineage>
        <taxon>Eukaryota</taxon>
        <taxon>Viridiplantae</taxon>
        <taxon>Streptophyta</taxon>
        <taxon>Embryophyta</taxon>
        <taxon>Tracheophyta</taxon>
        <taxon>Spermatophyta</taxon>
        <taxon>Magnoliopsida</taxon>
        <taxon>eudicotyledons</taxon>
        <taxon>Gunneridae</taxon>
        <taxon>Pentapetalae</taxon>
        <taxon>Saxifragales</taxon>
        <taxon>Altingiaceae</taxon>
        <taxon>Liquidambar</taxon>
    </lineage>
</organism>
<sequence>MSPKRIHYAETQTDRLSELPPQILSKIISNVRVRDAVSASVLSSTWKHLCASSVSHLDFSMCTMFVTPENYVEPTMNADNCPQYKDLFIRGVNQFLQFYKGPQLVSFKVCFCLGRGSASDIDQWVHFALSKAVEELCLDFSCLRFPEEDKRYRKRSNDLYIFRPVLLYGGDVAKLKLLSLRSCLLRPDFDSILYRCLNLGSVILQDCRLPVKLRISGAHHCLKSFGIFNCSGMKQIVVSSTSLNSFEYYGFYVQFSFSAPNLEKISIGALDRPGAHYIFGKLARDLPQIKTLSIIGYFRWLKFLPKQVNWFYPFRKVEQLRLYYFPLNEFDIQKMIAILRACPRLQKFHLVS</sequence>
<dbReference type="SUPFAM" id="SSF52047">
    <property type="entry name" value="RNI-like"/>
    <property type="match status" value="1"/>
</dbReference>
<dbReference type="PANTHER" id="PTHR34145:SF28">
    <property type="entry name" value="F-BOX DOMAIN-CONTAINING PROTEIN"/>
    <property type="match status" value="1"/>
</dbReference>
<accession>A0AAP0WYF6</accession>
<keyword evidence="3" id="KW-1185">Reference proteome</keyword>
<dbReference type="PROSITE" id="PS50181">
    <property type="entry name" value="FBOX"/>
    <property type="match status" value="1"/>
</dbReference>
<dbReference type="InterPro" id="IPR053772">
    <property type="entry name" value="At1g61320/At1g61330-like"/>
</dbReference>
<reference evidence="2 3" key="1">
    <citation type="journal article" date="2024" name="Plant J.">
        <title>Genome sequences and population genomics reveal climatic adaptation and genomic divergence between two closely related sweetgum species.</title>
        <authorList>
            <person name="Xu W.Q."/>
            <person name="Ren C.Q."/>
            <person name="Zhang X.Y."/>
            <person name="Comes H.P."/>
            <person name="Liu X.H."/>
            <person name="Li Y.G."/>
            <person name="Kettle C.J."/>
            <person name="Jalonen R."/>
            <person name="Gaisberger H."/>
            <person name="Ma Y.Z."/>
            <person name="Qiu Y.X."/>
        </authorList>
    </citation>
    <scope>NUCLEOTIDE SEQUENCE [LARGE SCALE GENOMIC DNA]</scope>
    <source>
        <strain evidence="2">Hangzhou</strain>
    </source>
</reference>
<name>A0AAP0WYF6_LIQFO</name>
<dbReference type="Pfam" id="PF23622">
    <property type="entry name" value="LRR_At1g61320_AtMIF1"/>
    <property type="match status" value="1"/>
</dbReference>
<dbReference type="Proteomes" id="UP001415857">
    <property type="component" value="Unassembled WGS sequence"/>
</dbReference>
<dbReference type="Gene3D" id="1.20.1280.50">
    <property type="match status" value="1"/>
</dbReference>
<evidence type="ECO:0000313" key="2">
    <source>
        <dbReference type="EMBL" id="KAK9285144.1"/>
    </source>
</evidence>
<dbReference type="InterPro" id="IPR001810">
    <property type="entry name" value="F-box_dom"/>
</dbReference>
<dbReference type="InterPro" id="IPR055357">
    <property type="entry name" value="LRR_At1g61320_AtMIF1"/>
</dbReference>
<dbReference type="EMBL" id="JBBPBK010000005">
    <property type="protein sequence ID" value="KAK9285144.1"/>
    <property type="molecule type" value="Genomic_DNA"/>
</dbReference>
<evidence type="ECO:0000259" key="1">
    <source>
        <dbReference type="PROSITE" id="PS50181"/>
    </source>
</evidence>
<evidence type="ECO:0000313" key="3">
    <source>
        <dbReference type="Proteomes" id="UP001415857"/>
    </source>
</evidence>
<dbReference type="AlphaFoldDB" id="A0AAP0WYF6"/>
<protein>
    <recommendedName>
        <fullName evidence="1">F-box domain-containing protein</fullName>
    </recommendedName>
</protein>
<dbReference type="InterPro" id="IPR036047">
    <property type="entry name" value="F-box-like_dom_sf"/>
</dbReference>